<evidence type="ECO:0000313" key="8">
    <source>
        <dbReference type="Proteomes" id="UP000735302"/>
    </source>
</evidence>
<evidence type="ECO:0000256" key="2">
    <source>
        <dbReference type="ARBA" id="ARBA00022448"/>
    </source>
</evidence>
<dbReference type="Gene3D" id="3.40.50.300">
    <property type="entry name" value="P-loop containing nucleotide triphosphate hydrolases"/>
    <property type="match status" value="1"/>
</dbReference>
<keyword evidence="8" id="KW-1185">Reference proteome</keyword>
<feature type="region of interest" description="Disordered" evidence="5">
    <location>
        <begin position="166"/>
        <end position="210"/>
    </location>
</feature>
<evidence type="ECO:0000256" key="1">
    <source>
        <dbReference type="ARBA" id="ARBA00005417"/>
    </source>
</evidence>
<dbReference type="SUPFAM" id="SSF52540">
    <property type="entry name" value="P-loop containing nucleoside triphosphate hydrolases"/>
    <property type="match status" value="1"/>
</dbReference>
<keyword evidence="2" id="KW-0813">Transport</keyword>
<dbReference type="AlphaFoldDB" id="A0AAV4CGM9"/>
<dbReference type="InterPro" id="IPR050763">
    <property type="entry name" value="ABC_transporter_ATP-binding"/>
</dbReference>
<name>A0AAV4CGM9_9GAST</name>
<dbReference type="EMBL" id="BLXT01006270">
    <property type="protein sequence ID" value="GFO30890.1"/>
    <property type="molecule type" value="Genomic_DNA"/>
</dbReference>
<evidence type="ECO:0000256" key="4">
    <source>
        <dbReference type="ARBA" id="ARBA00022840"/>
    </source>
</evidence>
<comment type="caution">
    <text evidence="7">The sequence shown here is derived from an EMBL/GenBank/DDBJ whole genome shotgun (WGS) entry which is preliminary data.</text>
</comment>
<dbReference type="PANTHER" id="PTHR42711:SF5">
    <property type="entry name" value="ABC TRANSPORTER ATP-BINDING PROTEIN NATA"/>
    <property type="match status" value="1"/>
</dbReference>
<dbReference type="Proteomes" id="UP000735302">
    <property type="component" value="Unassembled WGS sequence"/>
</dbReference>
<evidence type="ECO:0000259" key="6">
    <source>
        <dbReference type="Pfam" id="PF13732"/>
    </source>
</evidence>
<dbReference type="PANTHER" id="PTHR42711">
    <property type="entry name" value="ABC TRANSPORTER ATP-BINDING PROTEIN"/>
    <property type="match status" value="1"/>
</dbReference>
<sequence length="210" mass="23725">MGDPQILILDEPTSGLDPNQIIEIRQLIKKIGETKTVILSSHILSEVEATCDRIIIINQGKIVADNKLEGLKSQLGNRKTIIIQFSNEIREQLDAFSAELKNNLAIEQISEEKKQENVVVTINYAGDKDIRNEIFALLKNTDLQIINFNQKEESLEDVFRALTQAKGGDDNGQDALAKNQQEKPQEKQDEINVLNEKNETDTIKKEDETK</sequence>
<organism evidence="7 8">
    <name type="scientific">Plakobranchus ocellatus</name>
    <dbReference type="NCBI Taxonomy" id="259542"/>
    <lineage>
        <taxon>Eukaryota</taxon>
        <taxon>Metazoa</taxon>
        <taxon>Spiralia</taxon>
        <taxon>Lophotrochozoa</taxon>
        <taxon>Mollusca</taxon>
        <taxon>Gastropoda</taxon>
        <taxon>Heterobranchia</taxon>
        <taxon>Euthyneura</taxon>
        <taxon>Panpulmonata</taxon>
        <taxon>Sacoglossa</taxon>
        <taxon>Placobranchoidea</taxon>
        <taxon>Plakobranchidae</taxon>
        <taxon>Plakobranchus</taxon>
    </lineage>
</organism>
<evidence type="ECO:0000313" key="7">
    <source>
        <dbReference type="EMBL" id="GFO30890.1"/>
    </source>
</evidence>
<gene>
    <name evidence="7" type="ORF">PoB_005739500</name>
</gene>
<protein>
    <submittedName>
        <fullName evidence="7">Gliding motility-associated ABC transporter ATP-binding subunit glda</fullName>
    </submittedName>
</protein>
<dbReference type="InterPro" id="IPR025302">
    <property type="entry name" value="DrrA1/2-like_C"/>
</dbReference>
<comment type="similarity">
    <text evidence="1">Belongs to the ABC transporter superfamily.</text>
</comment>
<keyword evidence="4 7" id="KW-0067">ATP-binding</keyword>
<evidence type="ECO:0000256" key="5">
    <source>
        <dbReference type="SAM" id="MobiDB-lite"/>
    </source>
</evidence>
<proteinExistence type="inferred from homology"/>
<dbReference type="Pfam" id="PF13732">
    <property type="entry name" value="DrrA1-3_C"/>
    <property type="match status" value="1"/>
</dbReference>
<feature type="compositionally biased region" description="Basic and acidic residues" evidence="5">
    <location>
        <begin position="180"/>
        <end position="210"/>
    </location>
</feature>
<accession>A0AAV4CGM9</accession>
<evidence type="ECO:0000256" key="3">
    <source>
        <dbReference type="ARBA" id="ARBA00022741"/>
    </source>
</evidence>
<feature type="domain" description="Daunorubicin resistance ATP-binding protein DrrA1/2-like C-terminal" evidence="6">
    <location>
        <begin position="68"/>
        <end position="161"/>
    </location>
</feature>
<dbReference type="GO" id="GO:0005524">
    <property type="term" value="F:ATP binding"/>
    <property type="evidence" value="ECO:0007669"/>
    <property type="project" value="UniProtKB-KW"/>
</dbReference>
<dbReference type="InterPro" id="IPR027417">
    <property type="entry name" value="P-loop_NTPase"/>
</dbReference>
<reference evidence="7 8" key="1">
    <citation type="journal article" date="2021" name="Elife">
        <title>Chloroplast acquisition without the gene transfer in kleptoplastic sea slugs, Plakobranchus ocellatus.</title>
        <authorList>
            <person name="Maeda T."/>
            <person name="Takahashi S."/>
            <person name="Yoshida T."/>
            <person name="Shimamura S."/>
            <person name="Takaki Y."/>
            <person name="Nagai Y."/>
            <person name="Toyoda A."/>
            <person name="Suzuki Y."/>
            <person name="Arimoto A."/>
            <person name="Ishii H."/>
            <person name="Satoh N."/>
            <person name="Nishiyama T."/>
            <person name="Hasebe M."/>
            <person name="Maruyama T."/>
            <person name="Minagawa J."/>
            <person name="Obokata J."/>
            <person name="Shigenobu S."/>
        </authorList>
    </citation>
    <scope>NUCLEOTIDE SEQUENCE [LARGE SCALE GENOMIC DNA]</scope>
</reference>
<keyword evidence="3" id="KW-0547">Nucleotide-binding</keyword>